<sequence length="150" mass="17225">MDVKVYGWLYISPFSKAIRRLKRCPNYILTGQSAVVWIARAKCGPGTQPNPLLYFSYRESLSGRSLRYDCSGAASTTEGTVRRFSNTKNPRRQSSCYVHITLCKRHRFHTEIEKIVMLVMEQYEAYGARRVTRDPLIARQSLLANIDSVN</sequence>
<dbReference type="EMBL" id="JAHXZJ010000001">
    <property type="protein sequence ID" value="KAH0567260.1"/>
    <property type="molecule type" value="Genomic_DNA"/>
</dbReference>
<reference evidence="1 2" key="1">
    <citation type="journal article" date="2021" name="J. Hered.">
        <title>A chromosome-level genome assembly of the parasitoid wasp, Cotesia glomerata (Hymenoptera: Braconidae).</title>
        <authorList>
            <person name="Pinto B.J."/>
            <person name="Weis J.J."/>
            <person name="Gamble T."/>
            <person name="Ode P.J."/>
            <person name="Paul R."/>
            <person name="Zaspel J.M."/>
        </authorList>
    </citation>
    <scope>NUCLEOTIDE SEQUENCE [LARGE SCALE GENOMIC DNA]</scope>
    <source>
        <strain evidence="1">CgM1</strain>
    </source>
</reference>
<keyword evidence="2" id="KW-1185">Reference proteome</keyword>
<name>A0AAV7J317_COTGL</name>
<dbReference type="Proteomes" id="UP000826195">
    <property type="component" value="Unassembled WGS sequence"/>
</dbReference>
<proteinExistence type="predicted"/>
<comment type="caution">
    <text evidence="1">The sequence shown here is derived from an EMBL/GenBank/DDBJ whole genome shotgun (WGS) entry which is preliminary data.</text>
</comment>
<protein>
    <submittedName>
        <fullName evidence="1">Uncharacterized protein</fullName>
    </submittedName>
</protein>
<gene>
    <name evidence="1" type="ORF">KQX54_007939</name>
</gene>
<accession>A0AAV7J317</accession>
<evidence type="ECO:0000313" key="1">
    <source>
        <dbReference type="EMBL" id="KAH0567260.1"/>
    </source>
</evidence>
<dbReference type="AlphaFoldDB" id="A0AAV7J317"/>
<evidence type="ECO:0000313" key="2">
    <source>
        <dbReference type="Proteomes" id="UP000826195"/>
    </source>
</evidence>
<organism evidence="1 2">
    <name type="scientific">Cotesia glomerata</name>
    <name type="common">Lepidopteran parasitic wasp</name>
    <name type="synonym">Apanteles glomeratus</name>
    <dbReference type="NCBI Taxonomy" id="32391"/>
    <lineage>
        <taxon>Eukaryota</taxon>
        <taxon>Metazoa</taxon>
        <taxon>Ecdysozoa</taxon>
        <taxon>Arthropoda</taxon>
        <taxon>Hexapoda</taxon>
        <taxon>Insecta</taxon>
        <taxon>Pterygota</taxon>
        <taxon>Neoptera</taxon>
        <taxon>Endopterygota</taxon>
        <taxon>Hymenoptera</taxon>
        <taxon>Apocrita</taxon>
        <taxon>Ichneumonoidea</taxon>
        <taxon>Braconidae</taxon>
        <taxon>Microgastrinae</taxon>
        <taxon>Cotesia</taxon>
    </lineage>
</organism>